<dbReference type="Gene3D" id="3.30.565.10">
    <property type="entry name" value="Histidine kinase-like ATPase, C-terminal domain"/>
    <property type="match status" value="1"/>
</dbReference>
<feature type="transmembrane region" description="Helical" evidence="7">
    <location>
        <begin position="256"/>
        <end position="274"/>
    </location>
</feature>
<organism evidence="9 10">
    <name type="scientific">Novosphingobium organovorum</name>
    <dbReference type="NCBI Taxonomy" id="2930092"/>
    <lineage>
        <taxon>Bacteria</taxon>
        <taxon>Pseudomonadati</taxon>
        <taxon>Pseudomonadota</taxon>
        <taxon>Alphaproteobacteria</taxon>
        <taxon>Sphingomonadales</taxon>
        <taxon>Sphingomonadaceae</taxon>
        <taxon>Novosphingobium</taxon>
    </lineage>
</organism>
<keyword evidence="10" id="KW-1185">Reference proteome</keyword>
<protein>
    <recommendedName>
        <fullName evidence="2">histidine kinase</fullName>
        <ecNumber evidence="2">2.7.13.3</ecNumber>
    </recommendedName>
</protein>
<dbReference type="PRINTS" id="PR00344">
    <property type="entry name" value="BCTRLSENSOR"/>
</dbReference>
<keyword evidence="7" id="KW-0812">Transmembrane</keyword>
<feature type="domain" description="Histidine kinase" evidence="8">
    <location>
        <begin position="334"/>
        <end position="538"/>
    </location>
</feature>
<dbReference type="PANTHER" id="PTHR44936:SF9">
    <property type="entry name" value="SENSOR PROTEIN CREC"/>
    <property type="match status" value="1"/>
</dbReference>
<dbReference type="InterPro" id="IPR005467">
    <property type="entry name" value="His_kinase_dom"/>
</dbReference>
<keyword evidence="6" id="KW-0902">Two-component regulatory system</keyword>
<accession>A0ABT0BCQ3</accession>
<dbReference type="Proteomes" id="UP001162881">
    <property type="component" value="Unassembled WGS sequence"/>
</dbReference>
<comment type="caution">
    <text evidence="9">The sequence shown here is derived from an EMBL/GenBank/DDBJ whole genome shotgun (WGS) entry which is preliminary data.</text>
</comment>
<feature type="transmembrane region" description="Helical" evidence="7">
    <location>
        <begin position="126"/>
        <end position="144"/>
    </location>
</feature>
<evidence type="ECO:0000256" key="1">
    <source>
        <dbReference type="ARBA" id="ARBA00000085"/>
    </source>
</evidence>
<feature type="transmembrane region" description="Helical" evidence="7">
    <location>
        <begin position="212"/>
        <end position="236"/>
    </location>
</feature>
<dbReference type="Gene3D" id="1.10.287.130">
    <property type="match status" value="1"/>
</dbReference>
<evidence type="ECO:0000256" key="2">
    <source>
        <dbReference type="ARBA" id="ARBA00012438"/>
    </source>
</evidence>
<keyword evidence="5" id="KW-0418">Kinase</keyword>
<gene>
    <name evidence="9" type="ORF">MTR62_07655</name>
</gene>
<dbReference type="SMART" id="SM00387">
    <property type="entry name" value="HATPase_c"/>
    <property type="match status" value="1"/>
</dbReference>
<keyword evidence="7" id="KW-1133">Transmembrane helix</keyword>
<name>A0ABT0BCQ3_9SPHN</name>
<reference evidence="9" key="1">
    <citation type="submission" date="2022-03" db="EMBL/GenBank/DDBJ databases">
        <title>Identification of a novel bacterium isolated from mangrove sediments.</title>
        <authorList>
            <person name="Pan X."/>
        </authorList>
    </citation>
    <scope>NUCLEOTIDE SEQUENCE</scope>
    <source>
        <strain evidence="9">B1949</strain>
    </source>
</reference>
<comment type="catalytic activity">
    <reaction evidence="1">
        <text>ATP + protein L-histidine = ADP + protein N-phospho-L-histidine.</text>
        <dbReference type="EC" id="2.7.13.3"/>
    </reaction>
</comment>
<dbReference type="GO" id="GO:0005524">
    <property type="term" value="F:ATP binding"/>
    <property type="evidence" value="ECO:0007669"/>
    <property type="project" value="UniProtKB-KW"/>
</dbReference>
<dbReference type="RefSeq" id="WP_244018629.1">
    <property type="nucleotide sequence ID" value="NZ_JALHLF010000020.1"/>
</dbReference>
<dbReference type="PROSITE" id="PS50109">
    <property type="entry name" value="HIS_KIN"/>
    <property type="match status" value="1"/>
</dbReference>
<keyword evidence="3" id="KW-0597">Phosphoprotein</keyword>
<dbReference type="InterPro" id="IPR004358">
    <property type="entry name" value="Sig_transdc_His_kin-like_C"/>
</dbReference>
<dbReference type="EC" id="2.7.13.3" evidence="2"/>
<evidence type="ECO:0000259" key="8">
    <source>
        <dbReference type="PROSITE" id="PS50109"/>
    </source>
</evidence>
<dbReference type="EMBL" id="JALHLF010000020">
    <property type="protein sequence ID" value="MCJ2182566.1"/>
    <property type="molecule type" value="Genomic_DNA"/>
</dbReference>
<feature type="transmembrane region" description="Helical" evidence="7">
    <location>
        <begin position="286"/>
        <end position="308"/>
    </location>
</feature>
<dbReference type="InterPro" id="IPR003594">
    <property type="entry name" value="HATPase_dom"/>
</dbReference>
<dbReference type="InterPro" id="IPR036890">
    <property type="entry name" value="HATPase_C_sf"/>
</dbReference>
<evidence type="ECO:0000256" key="5">
    <source>
        <dbReference type="ARBA" id="ARBA00022777"/>
    </source>
</evidence>
<evidence type="ECO:0000256" key="3">
    <source>
        <dbReference type="ARBA" id="ARBA00022553"/>
    </source>
</evidence>
<feature type="transmembrane region" description="Helical" evidence="7">
    <location>
        <begin position="12"/>
        <end position="34"/>
    </location>
</feature>
<feature type="transmembrane region" description="Helical" evidence="7">
    <location>
        <begin position="164"/>
        <end position="191"/>
    </location>
</feature>
<keyword evidence="9" id="KW-0067">ATP-binding</keyword>
<dbReference type="Pfam" id="PF02518">
    <property type="entry name" value="HATPase_c"/>
    <property type="match status" value="1"/>
</dbReference>
<keyword evidence="9" id="KW-0547">Nucleotide-binding</keyword>
<keyword evidence="7" id="KW-0472">Membrane</keyword>
<proteinExistence type="predicted"/>
<keyword evidence="4" id="KW-0808">Transferase</keyword>
<evidence type="ECO:0000256" key="7">
    <source>
        <dbReference type="SAM" id="Phobius"/>
    </source>
</evidence>
<dbReference type="PANTHER" id="PTHR44936">
    <property type="entry name" value="SENSOR PROTEIN CREC"/>
    <property type="match status" value="1"/>
</dbReference>
<dbReference type="SUPFAM" id="SSF55874">
    <property type="entry name" value="ATPase domain of HSP90 chaperone/DNA topoisomerase II/histidine kinase"/>
    <property type="match status" value="1"/>
</dbReference>
<sequence length="541" mass="56046">MNGGGVRDRLARMAGLAGWLAAYAAGFAALHWMARPWGGSGYFSLWYPAAGLRFAMLWHKGVRVAPALIVTELATDWLTGAVPVTGPDVLHDALGVMRPGVAMAAAIGGVEALCRRGERKLLLPPMPLGLAALAAPLLSGLLLVPLEAALPRTTTASGVAAGMVISHLLSLTGMVVGDLLGILVLAPPLLWLAQALEGRALPAPVFPALRSVLLDALVMAACLAVTLVLWNGGLGVQATPAMLGGAWVGLRHGRGFAWLAILADLLLFLPYSAVELDGGPRLELHLGLAGVVIVTWLAGCFADAQAAARAALEKRNRLLFQAERLKTLRAMSVAVIHEISQPLSTLAIEAAHLSREAEAQGLGIAASAALIDRKAQALSELVRRLRRFGGRDADEPSVLPVAMLVAMAGQMIAQEAAARGATITQSSVGADLMVHGQEIELAQALLNLLRNALNAAGTGRVAITVERRRAQVVIAVLNPVAPAQRSGAAAPGDRTAGDPGMGVGLMIVRSIVEAHGGALEFERGADRVRAAIVLPLVEGGA</sequence>
<dbReference type="InterPro" id="IPR050980">
    <property type="entry name" value="2C_sensor_his_kinase"/>
</dbReference>
<evidence type="ECO:0000256" key="4">
    <source>
        <dbReference type="ARBA" id="ARBA00022679"/>
    </source>
</evidence>
<evidence type="ECO:0000313" key="10">
    <source>
        <dbReference type="Proteomes" id="UP001162881"/>
    </source>
</evidence>
<evidence type="ECO:0000256" key="6">
    <source>
        <dbReference type="ARBA" id="ARBA00023012"/>
    </source>
</evidence>
<evidence type="ECO:0000313" key="9">
    <source>
        <dbReference type="EMBL" id="MCJ2182566.1"/>
    </source>
</evidence>